<dbReference type="Proteomes" id="UP001237105">
    <property type="component" value="Unassembled WGS sequence"/>
</dbReference>
<feature type="domain" description="HTH cro/C1-type" evidence="1">
    <location>
        <begin position="39"/>
        <end position="86"/>
    </location>
</feature>
<dbReference type="EMBL" id="JASCIS010000064">
    <property type="protein sequence ID" value="MDI3423851.1"/>
    <property type="molecule type" value="Genomic_DNA"/>
</dbReference>
<sequence>MSIDEYRRRERAHFLRRRRENVAPTDVGLPEGVRRRTPGLRREEVAVLAGVSPTWYTYLEQARDVSPSPEVLDGLAEVLGLTPYERSYLHSLSRQGSCHEPRIGCLAESWKPLEDVVNHLHSSPAYICSEYGDLLSWNEAAAEWLMDFGGVPESRRNILLWLLTSESAPDRLVEWEDRARHWVARFRAEVPDWRASTRTSFLVRELSKASPHFHFWWEEHQVAGPEASVFHLRHPHRGIMAVRTVELLHTDPTGTARLIVHTPLGEIREEPALSARPCP</sequence>
<dbReference type="PROSITE" id="PS50943">
    <property type="entry name" value="HTH_CROC1"/>
    <property type="match status" value="1"/>
</dbReference>
<name>A0ABT6T7I3_9ACTN</name>
<dbReference type="InterPro" id="IPR041413">
    <property type="entry name" value="MLTR_LBD"/>
</dbReference>
<evidence type="ECO:0000313" key="3">
    <source>
        <dbReference type="Proteomes" id="UP001237105"/>
    </source>
</evidence>
<dbReference type="SMART" id="SM00530">
    <property type="entry name" value="HTH_XRE"/>
    <property type="match status" value="1"/>
</dbReference>
<dbReference type="Gene3D" id="1.10.260.40">
    <property type="entry name" value="lambda repressor-like DNA-binding domains"/>
    <property type="match status" value="1"/>
</dbReference>
<dbReference type="InterPro" id="IPR010982">
    <property type="entry name" value="Lambda_DNA-bd_dom_sf"/>
</dbReference>
<dbReference type="RefSeq" id="WP_282539683.1">
    <property type="nucleotide sequence ID" value="NZ_JASCIS010000064.1"/>
</dbReference>
<dbReference type="InterPro" id="IPR001387">
    <property type="entry name" value="Cro/C1-type_HTH"/>
</dbReference>
<comment type="caution">
    <text evidence="2">The sequence shown here is derived from an EMBL/GenBank/DDBJ whole genome shotgun (WGS) entry which is preliminary data.</text>
</comment>
<evidence type="ECO:0000259" key="1">
    <source>
        <dbReference type="PROSITE" id="PS50943"/>
    </source>
</evidence>
<organism evidence="2 3">
    <name type="scientific">Streptomyces luteolus</name>
    <dbReference type="NCBI Taxonomy" id="3043615"/>
    <lineage>
        <taxon>Bacteria</taxon>
        <taxon>Bacillati</taxon>
        <taxon>Actinomycetota</taxon>
        <taxon>Actinomycetes</taxon>
        <taxon>Kitasatosporales</taxon>
        <taxon>Streptomycetaceae</taxon>
        <taxon>Streptomyces</taxon>
    </lineage>
</organism>
<evidence type="ECO:0000313" key="2">
    <source>
        <dbReference type="EMBL" id="MDI3423851.1"/>
    </source>
</evidence>
<gene>
    <name evidence="2" type="ORF">QIT00_35830</name>
</gene>
<dbReference type="Pfam" id="PF13560">
    <property type="entry name" value="HTH_31"/>
    <property type="match status" value="1"/>
</dbReference>
<dbReference type="PANTHER" id="PTHR35010">
    <property type="entry name" value="BLL4672 PROTEIN-RELATED"/>
    <property type="match status" value="1"/>
</dbReference>
<dbReference type="SUPFAM" id="SSF47413">
    <property type="entry name" value="lambda repressor-like DNA-binding domains"/>
    <property type="match status" value="1"/>
</dbReference>
<protein>
    <submittedName>
        <fullName evidence="2">Helix-turn-helix transcriptional regulator</fullName>
    </submittedName>
</protein>
<dbReference type="Gene3D" id="3.30.450.180">
    <property type="match status" value="1"/>
</dbReference>
<keyword evidence="3" id="KW-1185">Reference proteome</keyword>
<dbReference type="Pfam" id="PF17765">
    <property type="entry name" value="MLTR_LBD"/>
    <property type="match status" value="1"/>
</dbReference>
<accession>A0ABT6T7I3</accession>
<dbReference type="CDD" id="cd00093">
    <property type="entry name" value="HTH_XRE"/>
    <property type="match status" value="1"/>
</dbReference>
<proteinExistence type="predicted"/>
<reference evidence="2 3" key="1">
    <citation type="submission" date="2023-05" db="EMBL/GenBank/DDBJ databases">
        <title>Draft genome sequence of Streptomyces sp. B-S-A12 isolated from a cave soil in Thailand.</title>
        <authorList>
            <person name="Chamroensaksri N."/>
            <person name="Muangham S."/>
        </authorList>
    </citation>
    <scope>NUCLEOTIDE SEQUENCE [LARGE SCALE GENOMIC DNA]</scope>
    <source>
        <strain evidence="2 3">B-S-A12</strain>
    </source>
</reference>